<keyword evidence="2" id="KW-1185">Reference proteome</keyword>
<dbReference type="Proteomes" id="UP000197156">
    <property type="component" value="Chromosome"/>
</dbReference>
<reference evidence="1 2" key="1">
    <citation type="submission" date="2016-03" db="EMBL/GenBank/DDBJ databases">
        <title>Complete genome sequence of Thermococcus celer.</title>
        <authorList>
            <person name="Oger P.M."/>
        </authorList>
    </citation>
    <scope>NUCLEOTIDE SEQUENCE [LARGE SCALE GENOMIC DNA]</scope>
    <source>
        <strain evidence="1 2">Vu 13</strain>
    </source>
</reference>
<accession>A0A218P210</accession>
<dbReference type="KEGG" id="tce:A3L02_05010"/>
<organism evidence="1 2">
    <name type="scientific">Thermococcus celer Vu 13 = JCM 8558</name>
    <dbReference type="NCBI Taxonomy" id="1293037"/>
    <lineage>
        <taxon>Archaea</taxon>
        <taxon>Methanobacteriati</taxon>
        <taxon>Methanobacteriota</taxon>
        <taxon>Thermococci</taxon>
        <taxon>Thermococcales</taxon>
        <taxon>Thermococcaceae</taxon>
        <taxon>Thermococcus</taxon>
    </lineage>
</organism>
<protein>
    <submittedName>
        <fullName evidence="1">Uncharacterized protein</fullName>
    </submittedName>
</protein>
<dbReference type="EMBL" id="CP014854">
    <property type="protein sequence ID" value="ASI98966.1"/>
    <property type="molecule type" value="Genomic_DNA"/>
</dbReference>
<gene>
    <name evidence="1" type="ORF">A3L02_05010</name>
</gene>
<dbReference type="OrthoDB" id="91744at2157"/>
<name>A0A218P210_THECE</name>
<dbReference type="RefSeq" id="WP_088862918.1">
    <property type="nucleotide sequence ID" value="NZ_CP014854.1"/>
</dbReference>
<sequence>MRLKRIAALVLVIFIILSIFWSVFITPVGASDYKTVRISYYRTPPFKKPEIMILLPRRAVNTVTILGMLPNGTPVDLGTYIGRDSIKLDYKRIERYILTWAEHLRNTGTDPSLVNPGVVLLGTSMEKDGVSYFTEGVPLNSDDVLKGRSLRVSITNADAFRPLLSSGEVERLSSVESSAIDKGKVEVGSFPPDYFPGECYPGPYGTSECVDWVLEKVYDTEDNTVIPLAAAFLHGDVSEIQDVYLREQFRSSRSLRDVWVPPLSGPGCNPRTGICPEDEETPKD</sequence>
<dbReference type="AlphaFoldDB" id="A0A218P210"/>
<evidence type="ECO:0000313" key="1">
    <source>
        <dbReference type="EMBL" id="ASI98966.1"/>
    </source>
</evidence>
<evidence type="ECO:0000313" key="2">
    <source>
        <dbReference type="Proteomes" id="UP000197156"/>
    </source>
</evidence>
<proteinExistence type="predicted"/>
<dbReference type="GeneID" id="33324093"/>